<feature type="domain" description="Reverse transcriptase" evidence="1">
    <location>
        <begin position="1"/>
        <end position="241"/>
    </location>
</feature>
<gene>
    <name evidence="2" type="ORF">PARMNEM_LOCUS14140</name>
</gene>
<dbReference type="GO" id="GO:0071897">
    <property type="term" value="P:DNA biosynthetic process"/>
    <property type="evidence" value="ECO:0007669"/>
    <property type="project" value="UniProtKB-ARBA"/>
</dbReference>
<dbReference type="PANTHER" id="PTHR33332">
    <property type="entry name" value="REVERSE TRANSCRIPTASE DOMAIN-CONTAINING PROTEIN"/>
    <property type="match status" value="1"/>
</dbReference>
<dbReference type="CDD" id="cd01650">
    <property type="entry name" value="RT_nLTR_like"/>
    <property type="match status" value="1"/>
</dbReference>
<dbReference type="Proteomes" id="UP001314205">
    <property type="component" value="Unassembled WGS sequence"/>
</dbReference>
<protein>
    <recommendedName>
        <fullName evidence="1">Reverse transcriptase domain-containing protein</fullName>
    </recommendedName>
</protein>
<name>A0AAV1LKE4_9NEOP</name>
<proteinExistence type="predicted"/>
<accession>A0AAV1LKE4</accession>
<reference evidence="2 3" key="1">
    <citation type="submission" date="2023-11" db="EMBL/GenBank/DDBJ databases">
        <authorList>
            <person name="Hedman E."/>
            <person name="Englund M."/>
            <person name="Stromberg M."/>
            <person name="Nyberg Akerstrom W."/>
            <person name="Nylinder S."/>
            <person name="Jareborg N."/>
            <person name="Kallberg Y."/>
            <person name="Kronander E."/>
        </authorList>
    </citation>
    <scope>NUCLEOTIDE SEQUENCE [LARGE SCALE GENOMIC DNA]</scope>
</reference>
<evidence type="ECO:0000313" key="3">
    <source>
        <dbReference type="Proteomes" id="UP001314205"/>
    </source>
</evidence>
<dbReference type="PROSITE" id="PS50878">
    <property type="entry name" value="RT_POL"/>
    <property type="match status" value="1"/>
</dbReference>
<evidence type="ECO:0000313" key="2">
    <source>
        <dbReference type="EMBL" id="CAK1594527.1"/>
    </source>
</evidence>
<sequence length="456" mass="53521">MPRIWKSAYVTPIYKKGPRDQVDNYRPISKLCLFAKVLERIVYDQLYAALKHTLSFQQHGFVKGRSTTTNLILCTDYLSEHMSEPSQVDVVYIDYSKCFDRIDHLLLLHKIQSVGIRGNLYRWFTSYVQNRSQTVALNGYTSKAMPIPSGVPQGSLLGPLLFNIFVNDIIICFKYSKILLYADDMKILSPITSLESAYHLQEDLGRFENYCLYNKLDLNVSKCYICTYTRKTKPIIFRYTIKHIDITRVNTIRDLGVIFDSKLLFNKHIDNIINKASKALGFILRMSSDFNSIKTFKILYCAFVRSHLEYASQVWNPTYNIYSTRIERIQKKFLRYLQFRVKIFLPNYTTRCRKFHILPLYERRRIADLSFLINIANSTIDCPELLEQIRLQVPYASSRKPCKLYVPGVNTNYRQNSYLIRVSKCFNDVAKIQNVDLFNTSSRQLKRLLSNKFFVY</sequence>
<dbReference type="InterPro" id="IPR000477">
    <property type="entry name" value="RT_dom"/>
</dbReference>
<evidence type="ECO:0000259" key="1">
    <source>
        <dbReference type="PROSITE" id="PS50878"/>
    </source>
</evidence>
<dbReference type="InterPro" id="IPR043502">
    <property type="entry name" value="DNA/RNA_pol_sf"/>
</dbReference>
<dbReference type="SUPFAM" id="SSF56672">
    <property type="entry name" value="DNA/RNA polymerases"/>
    <property type="match status" value="1"/>
</dbReference>
<keyword evidence="3" id="KW-1185">Reference proteome</keyword>
<dbReference type="Pfam" id="PF00078">
    <property type="entry name" value="RVT_1"/>
    <property type="match status" value="1"/>
</dbReference>
<comment type="caution">
    <text evidence="2">The sequence shown here is derived from an EMBL/GenBank/DDBJ whole genome shotgun (WGS) entry which is preliminary data.</text>
</comment>
<organism evidence="2 3">
    <name type="scientific">Parnassius mnemosyne</name>
    <name type="common">clouded apollo</name>
    <dbReference type="NCBI Taxonomy" id="213953"/>
    <lineage>
        <taxon>Eukaryota</taxon>
        <taxon>Metazoa</taxon>
        <taxon>Ecdysozoa</taxon>
        <taxon>Arthropoda</taxon>
        <taxon>Hexapoda</taxon>
        <taxon>Insecta</taxon>
        <taxon>Pterygota</taxon>
        <taxon>Neoptera</taxon>
        <taxon>Endopterygota</taxon>
        <taxon>Lepidoptera</taxon>
        <taxon>Glossata</taxon>
        <taxon>Ditrysia</taxon>
        <taxon>Papilionoidea</taxon>
        <taxon>Papilionidae</taxon>
        <taxon>Parnassiinae</taxon>
        <taxon>Parnassini</taxon>
        <taxon>Parnassius</taxon>
        <taxon>Driopa</taxon>
    </lineage>
</organism>
<dbReference type="AlphaFoldDB" id="A0AAV1LKE4"/>
<dbReference type="EMBL" id="CAVLGL010000090">
    <property type="protein sequence ID" value="CAK1594527.1"/>
    <property type="molecule type" value="Genomic_DNA"/>
</dbReference>